<dbReference type="EMBL" id="JAVDPF010000019">
    <property type="protein sequence ID" value="KAL1874584.1"/>
    <property type="molecule type" value="Genomic_DNA"/>
</dbReference>
<name>A0ABR3XF62_9EURO</name>
<dbReference type="Proteomes" id="UP001583193">
    <property type="component" value="Unassembled WGS sequence"/>
</dbReference>
<reference evidence="2 3" key="1">
    <citation type="journal article" date="2024" name="IMA Fungus">
        <title>IMA Genome - F19 : A genome assembly and annotation guide to empower mycologists, including annotated draft genome sequences of Ceratocystis pirilliformis, Diaporthe australafricana, Fusarium ophioides, Paecilomyces lecythidis, and Sporothrix stenoceras.</title>
        <authorList>
            <person name="Aylward J."/>
            <person name="Wilson A.M."/>
            <person name="Visagie C.M."/>
            <person name="Spraker J."/>
            <person name="Barnes I."/>
            <person name="Buitendag C."/>
            <person name="Ceriani C."/>
            <person name="Del Mar Angel L."/>
            <person name="du Plessis D."/>
            <person name="Fuchs T."/>
            <person name="Gasser K."/>
            <person name="Kramer D."/>
            <person name="Li W."/>
            <person name="Munsamy K."/>
            <person name="Piso A."/>
            <person name="Price J.L."/>
            <person name="Sonnekus B."/>
            <person name="Thomas C."/>
            <person name="van der Nest A."/>
            <person name="van Dijk A."/>
            <person name="van Heerden A."/>
            <person name="van Vuuren N."/>
            <person name="Yilmaz N."/>
            <person name="Duong T.A."/>
            <person name="van der Merwe N.A."/>
            <person name="Wingfield M.J."/>
            <person name="Wingfield B.D."/>
        </authorList>
    </citation>
    <scope>NUCLEOTIDE SEQUENCE [LARGE SCALE GENOMIC DNA]</scope>
    <source>
        <strain evidence="2 3">CMW 18167</strain>
    </source>
</reference>
<protein>
    <submittedName>
        <fullName evidence="2">Uncharacterized protein</fullName>
    </submittedName>
</protein>
<feature type="compositionally biased region" description="Polar residues" evidence="1">
    <location>
        <begin position="82"/>
        <end position="101"/>
    </location>
</feature>
<organism evidence="2 3">
    <name type="scientific">Paecilomyces lecythidis</name>
    <dbReference type="NCBI Taxonomy" id="3004212"/>
    <lineage>
        <taxon>Eukaryota</taxon>
        <taxon>Fungi</taxon>
        <taxon>Dikarya</taxon>
        <taxon>Ascomycota</taxon>
        <taxon>Pezizomycotina</taxon>
        <taxon>Eurotiomycetes</taxon>
        <taxon>Eurotiomycetidae</taxon>
        <taxon>Eurotiales</taxon>
        <taxon>Thermoascaceae</taxon>
        <taxon>Paecilomyces</taxon>
    </lineage>
</organism>
<feature type="region of interest" description="Disordered" evidence="1">
    <location>
        <begin position="50"/>
        <end position="279"/>
    </location>
</feature>
<sequence>MRRSEILVHVSAPSRAKDDARYRALAAAAAVFEPVSRQCVFPAQQIDCSHPGSEGGSARPTVASSFGQEGGINSGDELDSVVSRQKSLSEKAQSVIKSPSPDSEEPRELISISSTDLPPGLPDNEGSFKSPPGHPLHLQSSIGSTGSKEDTISYQQSQQSCVSDSLETPLSVIPDSQPIPPAPEADDGPSEHSQPPDVQVERSFHSDVSNTRKRRRLNPASSTGSSTTDMRVPSSLLENGEELEGSNQETQPEKRTSSSHDCPADGSYQKVVPESGQPPSLDVLPLMLYPPSPPVSTGQFSTHVTPTLRMLTERLKISRVYQPLRQTRELDKLERGFWYVRICIAGPREGFEEQKEKQKSAHGPNSGKSRQWTMSLFTRFWSFLTDFIVKEGRAGWGVWCILEEASAPEMDTDSPSGEPEVPSGHVTHSCTQLDLKVYTWGEVAPHVYLLLFLASERRIRGMGAQWKDSAEDTIIEMP</sequence>
<proteinExistence type="predicted"/>
<gene>
    <name evidence="2" type="ORF">Plec18167_005815</name>
</gene>
<keyword evidence="3" id="KW-1185">Reference proteome</keyword>
<evidence type="ECO:0000313" key="2">
    <source>
        <dbReference type="EMBL" id="KAL1874584.1"/>
    </source>
</evidence>
<evidence type="ECO:0000313" key="3">
    <source>
        <dbReference type="Proteomes" id="UP001583193"/>
    </source>
</evidence>
<feature type="compositionally biased region" description="Polar residues" evidence="1">
    <location>
        <begin position="219"/>
        <end position="229"/>
    </location>
</feature>
<evidence type="ECO:0000256" key="1">
    <source>
        <dbReference type="SAM" id="MobiDB-lite"/>
    </source>
</evidence>
<feature type="compositionally biased region" description="Polar residues" evidence="1">
    <location>
        <begin position="138"/>
        <end position="168"/>
    </location>
</feature>
<accession>A0ABR3XF62</accession>
<comment type="caution">
    <text evidence="2">The sequence shown here is derived from an EMBL/GenBank/DDBJ whole genome shotgun (WGS) entry which is preliminary data.</text>
</comment>